<name>A0A9N7YAT7_PLEPL</name>
<dbReference type="InterPro" id="IPR009224">
    <property type="entry name" value="SAMP"/>
</dbReference>
<feature type="compositionally biased region" description="Acidic residues" evidence="1">
    <location>
        <begin position="60"/>
        <end position="70"/>
    </location>
</feature>
<keyword evidence="3" id="KW-1185">Reference proteome</keyword>
<dbReference type="AlphaFoldDB" id="A0A9N7YAT7"/>
<accession>A0A9N7YAT7</accession>
<feature type="compositionally biased region" description="Polar residues" evidence="1">
    <location>
        <begin position="112"/>
        <end position="123"/>
    </location>
</feature>
<dbReference type="GO" id="GO:0008013">
    <property type="term" value="F:beta-catenin binding"/>
    <property type="evidence" value="ECO:0007669"/>
    <property type="project" value="InterPro"/>
</dbReference>
<dbReference type="GO" id="GO:0090090">
    <property type="term" value="P:negative regulation of canonical Wnt signaling pathway"/>
    <property type="evidence" value="ECO:0007669"/>
    <property type="project" value="TreeGrafter"/>
</dbReference>
<dbReference type="Proteomes" id="UP001153269">
    <property type="component" value="Unassembled WGS sequence"/>
</dbReference>
<feature type="compositionally biased region" description="Basic and acidic residues" evidence="1">
    <location>
        <begin position="124"/>
        <end position="137"/>
    </location>
</feature>
<sequence length="191" mass="21615">MTIHSQYEEQSSPSSVSMDSEDDLLQKCITSAMPKQRRRLAARRKKAENTQKQKASDLWNMDEEMDSDDTAWDRDSDLNSVEWRAIQEGANCVVSGLQASKSQDPSSEETESVLSFMSTSSFTPKERKFAKDKKIEEPSPTGPSPGHRAVFAKEELYSTSKDTKKFILWIVSKLYSLQTESEEDNIADSDK</sequence>
<proteinExistence type="predicted"/>
<protein>
    <submittedName>
        <fullName evidence="2">Uncharacterized protein</fullName>
    </submittedName>
</protein>
<evidence type="ECO:0000313" key="3">
    <source>
        <dbReference type="Proteomes" id="UP001153269"/>
    </source>
</evidence>
<dbReference type="PANTHER" id="PTHR12607:SF3">
    <property type="entry name" value="ADENOMATOUS POLYPOSIS COLI PROTEIN 2"/>
    <property type="match status" value="1"/>
</dbReference>
<dbReference type="Pfam" id="PF05924">
    <property type="entry name" value="SAMP"/>
    <property type="match status" value="1"/>
</dbReference>
<gene>
    <name evidence="2" type="ORF">PLEPLA_LOCUS7095</name>
</gene>
<dbReference type="GO" id="GO:0008017">
    <property type="term" value="F:microtubule binding"/>
    <property type="evidence" value="ECO:0007669"/>
    <property type="project" value="TreeGrafter"/>
</dbReference>
<dbReference type="EMBL" id="CADEAL010000377">
    <property type="protein sequence ID" value="CAB1419267.1"/>
    <property type="molecule type" value="Genomic_DNA"/>
</dbReference>
<dbReference type="PANTHER" id="PTHR12607">
    <property type="entry name" value="ADENOMATOUS POLYPOSIS COLI PROTEIN FAMILY"/>
    <property type="match status" value="1"/>
</dbReference>
<evidence type="ECO:0000256" key="1">
    <source>
        <dbReference type="SAM" id="MobiDB-lite"/>
    </source>
</evidence>
<dbReference type="GO" id="GO:0007026">
    <property type="term" value="P:negative regulation of microtubule depolymerization"/>
    <property type="evidence" value="ECO:0007669"/>
    <property type="project" value="TreeGrafter"/>
</dbReference>
<dbReference type="GO" id="GO:0007389">
    <property type="term" value="P:pattern specification process"/>
    <property type="evidence" value="ECO:0007669"/>
    <property type="project" value="TreeGrafter"/>
</dbReference>
<dbReference type="GO" id="GO:0030877">
    <property type="term" value="C:beta-catenin destruction complex"/>
    <property type="evidence" value="ECO:0007669"/>
    <property type="project" value="TreeGrafter"/>
</dbReference>
<dbReference type="GO" id="GO:0016477">
    <property type="term" value="P:cell migration"/>
    <property type="evidence" value="ECO:0007669"/>
    <property type="project" value="TreeGrafter"/>
</dbReference>
<feature type="region of interest" description="Disordered" evidence="1">
    <location>
        <begin position="97"/>
        <end position="149"/>
    </location>
</feature>
<dbReference type="GO" id="GO:0007399">
    <property type="term" value="P:nervous system development"/>
    <property type="evidence" value="ECO:0007669"/>
    <property type="project" value="TreeGrafter"/>
</dbReference>
<feature type="region of interest" description="Disordered" evidence="1">
    <location>
        <begin position="1"/>
        <end position="74"/>
    </location>
</feature>
<evidence type="ECO:0000313" key="2">
    <source>
        <dbReference type="EMBL" id="CAB1419267.1"/>
    </source>
</evidence>
<feature type="compositionally biased region" description="Low complexity" evidence="1">
    <location>
        <begin position="8"/>
        <end position="18"/>
    </location>
</feature>
<dbReference type="GO" id="GO:0045295">
    <property type="term" value="F:gamma-catenin binding"/>
    <property type="evidence" value="ECO:0007669"/>
    <property type="project" value="TreeGrafter"/>
</dbReference>
<comment type="caution">
    <text evidence="2">The sequence shown here is derived from an EMBL/GenBank/DDBJ whole genome shotgun (WGS) entry which is preliminary data.</text>
</comment>
<dbReference type="GO" id="GO:0016055">
    <property type="term" value="P:Wnt signaling pathway"/>
    <property type="evidence" value="ECO:0007669"/>
    <property type="project" value="InterPro"/>
</dbReference>
<dbReference type="GO" id="GO:0001708">
    <property type="term" value="P:cell fate specification"/>
    <property type="evidence" value="ECO:0007669"/>
    <property type="project" value="TreeGrafter"/>
</dbReference>
<organism evidence="2 3">
    <name type="scientific">Pleuronectes platessa</name>
    <name type="common">European plaice</name>
    <dbReference type="NCBI Taxonomy" id="8262"/>
    <lineage>
        <taxon>Eukaryota</taxon>
        <taxon>Metazoa</taxon>
        <taxon>Chordata</taxon>
        <taxon>Craniata</taxon>
        <taxon>Vertebrata</taxon>
        <taxon>Euteleostomi</taxon>
        <taxon>Actinopterygii</taxon>
        <taxon>Neopterygii</taxon>
        <taxon>Teleostei</taxon>
        <taxon>Neoteleostei</taxon>
        <taxon>Acanthomorphata</taxon>
        <taxon>Carangaria</taxon>
        <taxon>Pleuronectiformes</taxon>
        <taxon>Pleuronectoidei</taxon>
        <taxon>Pleuronectidae</taxon>
        <taxon>Pleuronectes</taxon>
    </lineage>
</organism>
<feature type="compositionally biased region" description="Basic residues" evidence="1">
    <location>
        <begin position="35"/>
        <end position="46"/>
    </location>
</feature>
<reference evidence="2" key="1">
    <citation type="submission" date="2020-03" db="EMBL/GenBank/DDBJ databases">
        <authorList>
            <person name="Weist P."/>
        </authorList>
    </citation>
    <scope>NUCLEOTIDE SEQUENCE</scope>
</reference>
<dbReference type="GO" id="GO:0016342">
    <property type="term" value="C:catenin complex"/>
    <property type="evidence" value="ECO:0007669"/>
    <property type="project" value="TreeGrafter"/>
</dbReference>
<dbReference type="InterPro" id="IPR026818">
    <property type="entry name" value="Apc_fam"/>
</dbReference>
<dbReference type="GO" id="GO:0005881">
    <property type="term" value="C:cytoplasmic microtubule"/>
    <property type="evidence" value="ECO:0007669"/>
    <property type="project" value="TreeGrafter"/>
</dbReference>